<evidence type="ECO:0000256" key="1">
    <source>
        <dbReference type="SAM" id="MobiDB-lite"/>
    </source>
</evidence>
<reference evidence="2" key="1">
    <citation type="journal article" date="2022" name="bioRxiv">
        <title>Sequencing and chromosome-scale assembly of the giantPleurodeles waltlgenome.</title>
        <authorList>
            <person name="Brown T."/>
            <person name="Elewa A."/>
            <person name="Iarovenko S."/>
            <person name="Subramanian E."/>
            <person name="Araus A.J."/>
            <person name="Petzold A."/>
            <person name="Susuki M."/>
            <person name="Suzuki K.-i.T."/>
            <person name="Hayashi T."/>
            <person name="Toyoda A."/>
            <person name="Oliveira C."/>
            <person name="Osipova E."/>
            <person name="Leigh N.D."/>
            <person name="Simon A."/>
            <person name="Yun M.H."/>
        </authorList>
    </citation>
    <scope>NUCLEOTIDE SEQUENCE</scope>
    <source>
        <strain evidence="2">20211129_DDA</strain>
        <tissue evidence="2">Liver</tissue>
    </source>
</reference>
<name>A0AAV7LGX4_PLEWA</name>
<gene>
    <name evidence="2" type="ORF">NDU88_004029</name>
</gene>
<evidence type="ECO:0000313" key="2">
    <source>
        <dbReference type="EMBL" id="KAJ1090901.1"/>
    </source>
</evidence>
<dbReference type="Proteomes" id="UP001066276">
    <property type="component" value="Chromosome 11"/>
</dbReference>
<proteinExistence type="predicted"/>
<sequence length="82" mass="8678">MGRPAGPWPSRVPRRSRSHAPASESAVRLRRSPGSSASDSPAIPRGNRTGLPHCCARTAYSLAGPIQLSVRGADCALFLLTR</sequence>
<evidence type="ECO:0000313" key="3">
    <source>
        <dbReference type="Proteomes" id="UP001066276"/>
    </source>
</evidence>
<protein>
    <submittedName>
        <fullName evidence="2">Uncharacterized protein</fullName>
    </submittedName>
</protein>
<dbReference type="AlphaFoldDB" id="A0AAV7LGX4"/>
<organism evidence="2 3">
    <name type="scientific">Pleurodeles waltl</name>
    <name type="common">Iberian ribbed newt</name>
    <dbReference type="NCBI Taxonomy" id="8319"/>
    <lineage>
        <taxon>Eukaryota</taxon>
        <taxon>Metazoa</taxon>
        <taxon>Chordata</taxon>
        <taxon>Craniata</taxon>
        <taxon>Vertebrata</taxon>
        <taxon>Euteleostomi</taxon>
        <taxon>Amphibia</taxon>
        <taxon>Batrachia</taxon>
        <taxon>Caudata</taxon>
        <taxon>Salamandroidea</taxon>
        <taxon>Salamandridae</taxon>
        <taxon>Pleurodelinae</taxon>
        <taxon>Pleurodeles</taxon>
    </lineage>
</organism>
<accession>A0AAV7LGX4</accession>
<dbReference type="EMBL" id="JANPWB010000015">
    <property type="protein sequence ID" value="KAJ1090901.1"/>
    <property type="molecule type" value="Genomic_DNA"/>
</dbReference>
<keyword evidence="3" id="KW-1185">Reference proteome</keyword>
<comment type="caution">
    <text evidence="2">The sequence shown here is derived from an EMBL/GenBank/DDBJ whole genome shotgun (WGS) entry which is preliminary data.</text>
</comment>
<feature type="region of interest" description="Disordered" evidence="1">
    <location>
        <begin position="1"/>
        <end position="48"/>
    </location>
</feature>